<dbReference type="NCBIfam" id="NF000986">
    <property type="entry name" value="PRK00103.1-4"/>
    <property type="match status" value="1"/>
</dbReference>
<dbReference type="PANTHER" id="PTHR33603">
    <property type="entry name" value="METHYLTRANSFERASE"/>
    <property type="match status" value="1"/>
</dbReference>
<dbReference type="NCBIfam" id="TIGR00246">
    <property type="entry name" value="tRNA_RlmH_YbeA"/>
    <property type="match status" value="1"/>
</dbReference>
<comment type="similarity">
    <text evidence="4 5">Belongs to the RNA methyltransferase RlmH family.</text>
</comment>
<evidence type="ECO:0000256" key="2">
    <source>
        <dbReference type="ARBA" id="ARBA00022679"/>
    </source>
</evidence>
<gene>
    <name evidence="5 6" type="primary">rlmH</name>
    <name evidence="6" type="ORF">OLMES_4136</name>
</gene>
<keyword evidence="7" id="KW-1185">Reference proteome</keyword>
<dbReference type="GO" id="GO:0070038">
    <property type="term" value="F:rRNA (pseudouridine-N3-)-methyltransferase activity"/>
    <property type="evidence" value="ECO:0007669"/>
    <property type="project" value="UniProtKB-UniRule"/>
</dbReference>
<feature type="binding site" evidence="5">
    <location>
        <begin position="123"/>
        <end position="128"/>
    </location>
    <ligand>
        <name>S-adenosyl-L-methionine</name>
        <dbReference type="ChEBI" id="CHEBI:59789"/>
    </ligand>
</feature>
<evidence type="ECO:0000256" key="3">
    <source>
        <dbReference type="ARBA" id="ARBA00022691"/>
    </source>
</evidence>
<keyword evidence="3 5" id="KW-0949">S-adenosyl-L-methionine</keyword>
<comment type="subunit">
    <text evidence="5">Homodimer.</text>
</comment>
<comment type="function">
    <text evidence="5">Specifically methylates the pseudouridine at position 1915 (m3Psi1915) in 23S rRNA.</text>
</comment>
<evidence type="ECO:0000256" key="4">
    <source>
        <dbReference type="ARBA" id="ARBA00038303"/>
    </source>
</evidence>
<comment type="subcellular location">
    <subcellularLocation>
        <location evidence="5">Cytoplasm</location>
    </subcellularLocation>
</comment>
<dbReference type="KEGG" id="ome:OLMES_4136"/>
<dbReference type="Gene3D" id="3.40.1280.10">
    <property type="match status" value="1"/>
</dbReference>
<keyword evidence="5" id="KW-0963">Cytoplasm</keyword>
<reference evidence="6 7" key="1">
    <citation type="submission" date="2017-05" db="EMBL/GenBank/DDBJ databases">
        <title>Genomic insights into alkan degradation activity of Oleiphilus messinensis.</title>
        <authorList>
            <person name="Kozyavkin S.A."/>
            <person name="Slesarev A.I."/>
            <person name="Golyshin P.N."/>
            <person name="Korzhenkov A."/>
            <person name="Golyshina O.N."/>
            <person name="Toshchakov S.V."/>
        </authorList>
    </citation>
    <scope>NUCLEOTIDE SEQUENCE [LARGE SCALE GENOMIC DNA]</scope>
    <source>
        <strain evidence="6 7">ME102</strain>
    </source>
</reference>
<evidence type="ECO:0000313" key="6">
    <source>
        <dbReference type="EMBL" id="ARU58153.1"/>
    </source>
</evidence>
<dbReference type="EMBL" id="CP021425">
    <property type="protein sequence ID" value="ARU58153.1"/>
    <property type="molecule type" value="Genomic_DNA"/>
</dbReference>
<name>A0A1Y0IFJ5_9GAMM</name>
<keyword evidence="1 5" id="KW-0489">Methyltransferase</keyword>
<dbReference type="Pfam" id="PF02590">
    <property type="entry name" value="SPOUT_MTase"/>
    <property type="match status" value="1"/>
</dbReference>
<dbReference type="CDD" id="cd18081">
    <property type="entry name" value="RlmH-like"/>
    <property type="match status" value="1"/>
</dbReference>
<accession>A0A1Y0IFJ5</accession>
<evidence type="ECO:0000313" key="7">
    <source>
        <dbReference type="Proteomes" id="UP000196027"/>
    </source>
</evidence>
<keyword evidence="2 5" id="KW-0808">Transferase</keyword>
<dbReference type="InterPro" id="IPR003742">
    <property type="entry name" value="RlmH-like"/>
</dbReference>
<dbReference type="SUPFAM" id="SSF75217">
    <property type="entry name" value="alpha/beta knot"/>
    <property type="match status" value="1"/>
</dbReference>
<dbReference type="EC" id="2.1.1.177" evidence="5"/>
<dbReference type="OrthoDB" id="9806643at2"/>
<dbReference type="AlphaFoldDB" id="A0A1Y0IFJ5"/>
<organism evidence="6 7">
    <name type="scientific">Oleiphilus messinensis</name>
    <dbReference type="NCBI Taxonomy" id="141451"/>
    <lineage>
        <taxon>Bacteria</taxon>
        <taxon>Pseudomonadati</taxon>
        <taxon>Pseudomonadota</taxon>
        <taxon>Gammaproteobacteria</taxon>
        <taxon>Oceanospirillales</taxon>
        <taxon>Oleiphilaceae</taxon>
        <taxon>Oleiphilus</taxon>
    </lineage>
</organism>
<dbReference type="PANTHER" id="PTHR33603:SF1">
    <property type="entry name" value="RIBOSOMAL RNA LARGE SUBUNIT METHYLTRANSFERASE H"/>
    <property type="match status" value="1"/>
</dbReference>
<evidence type="ECO:0000256" key="1">
    <source>
        <dbReference type="ARBA" id="ARBA00022603"/>
    </source>
</evidence>
<dbReference type="Proteomes" id="UP000196027">
    <property type="component" value="Chromosome"/>
</dbReference>
<dbReference type="InterPro" id="IPR029026">
    <property type="entry name" value="tRNA_m1G_MTases_N"/>
</dbReference>
<protein>
    <recommendedName>
        <fullName evidence="5">Ribosomal RNA large subunit methyltransferase H</fullName>
        <ecNumber evidence="5">2.1.1.177</ecNumber>
    </recommendedName>
    <alternativeName>
        <fullName evidence="5">23S rRNA (pseudouridine1915-N3)-methyltransferase</fullName>
    </alternativeName>
    <alternativeName>
        <fullName evidence="5">23S rRNA m3Psi1915 methyltransferase</fullName>
    </alternativeName>
    <alternativeName>
        <fullName evidence="5">rRNA (pseudouridine-N3-)-methyltransferase RlmH</fullName>
    </alternativeName>
</protein>
<evidence type="ECO:0000256" key="5">
    <source>
        <dbReference type="HAMAP-Rule" id="MF_00658"/>
    </source>
</evidence>
<proteinExistence type="inferred from homology"/>
<sequence>MRIKIIAVGTKMPSWVATGFTEYVKRMPPELPVQLIEIPMAKRGKNPDIERAIKAEGNKVLEQIKANDFVIALEVGGAHLSTEKLAQKLASWQQDGRDICILIGGPDGNAEACLKRADYKLSLSELTLPHPLVRIVLAEQFYRAWSILANHPYHRA</sequence>
<dbReference type="PIRSF" id="PIRSF004505">
    <property type="entry name" value="MT_bac"/>
    <property type="match status" value="1"/>
</dbReference>
<keyword evidence="5" id="KW-0698">rRNA processing</keyword>
<dbReference type="HAMAP" id="MF_00658">
    <property type="entry name" value="23SrRNA_methyltr_H"/>
    <property type="match status" value="1"/>
</dbReference>
<comment type="catalytic activity">
    <reaction evidence="5">
        <text>pseudouridine(1915) in 23S rRNA + S-adenosyl-L-methionine = N(3)-methylpseudouridine(1915) in 23S rRNA + S-adenosyl-L-homocysteine + H(+)</text>
        <dbReference type="Rhea" id="RHEA:42752"/>
        <dbReference type="Rhea" id="RHEA-COMP:10221"/>
        <dbReference type="Rhea" id="RHEA-COMP:10222"/>
        <dbReference type="ChEBI" id="CHEBI:15378"/>
        <dbReference type="ChEBI" id="CHEBI:57856"/>
        <dbReference type="ChEBI" id="CHEBI:59789"/>
        <dbReference type="ChEBI" id="CHEBI:65314"/>
        <dbReference type="ChEBI" id="CHEBI:74486"/>
        <dbReference type="EC" id="2.1.1.177"/>
    </reaction>
</comment>
<feature type="binding site" evidence="5">
    <location>
        <position position="73"/>
    </location>
    <ligand>
        <name>S-adenosyl-L-methionine</name>
        <dbReference type="ChEBI" id="CHEBI:59789"/>
    </ligand>
</feature>
<dbReference type="GO" id="GO:0005737">
    <property type="term" value="C:cytoplasm"/>
    <property type="evidence" value="ECO:0007669"/>
    <property type="project" value="UniProtKB-SubCell"/>
</dbReference>
<feature type="binding site" evidence="5">
    <location>
        <position position="104"/>
    </location>
    <ligand>
        <name>S-adenosyl-L-methionine</name>
        <dbReference type="ChEBI" id="CHEBI:59789"/>
    </ligand>
</feature>
<dbReference type="RefSeq" id="WP_087462962.1">
    <property type="nucleotide sequence ID" value="NZ_CP021425.1"/>
</dbReference>
<dbReference type="InterPro" id="IPR029028">
    <property type="entry name" value="Alpha/beta_knot_MTases"/>
</dbReference>